<evidence type="ECO:0008006" key="3">
    <source>
        <dbReference type="Google" id="ProtNLM"/>
    </source>
</evidence>
<dbReference type="Proteomes" id="UP000238220">
    <property type="component" value="Unassembled WGS sequence"/>
</dbReference>
<sequence length="214" mass="23095">MRGPGGCGLMTITEEGGSGLKSIACLLLVSLFAWAMPAGAAGSLRCGSRLVSEGDRAADLLAACGEPAFRDAWGQPQPGGNILADTEEWTYNFGPHQLLRVLRLRNGRIVEIGSDGYGFYESGGRRCEAAGLVAGLSKFRLLQACGEPLTRKSFGLLRPLGPAGRLLPPSHRNAYEAVYREEWVYNFGSRYLMRILTIEDGRIVNVENGGRGFD</sequence>
<keyword evidence="2" id="KW-1185">Reference proteome</keyword>
<dbReference type="EMBL" id="PSNW01000005">
    <property type="protein sequence ID" value="PPE73880.1"/>
    <property type="molecule type" value="Genomic_DNA"/>
</dbReference>
<protein>
    <recommendedName>
        <fullName evidence="3">DUF2845 domain-containing protein</fullName>
    </recommendedName>
</protein>
<reference evidence="1 2" key="1">
    <citation type="submission" date="2018-02" db="EMBL/GenBank/DDBJ databases">
        <title>Genome sequencing of Solimonas sp. HR-BB.</title>
        <authorList>
            <person name="Lee Y."/>
            <person name="Jeon C.O."/>
        </authorList>
    </citation>
    <scope>NUCLEOTIDE SEQUENCE [LARGE SCALE GENOMIC DNA]</scope>
    <source>
        <strain evidence="1 2">HR-BB</strain>
    </source>
</reference>
<gene>
    <name evidence="1" type="ORF">C3942_10800</name>
</gene>
<dbReference type="Pfam" id="PF11006">
    <property type="entry name" value="DUF2845"/>
    <property type="match status" value="2"/>
</dbReference>
<dbReference type="InterPro" id="IPR021268">
    <property type="entry name" value="DUF2845"/>
</dbReference>
<organism evidence="1 2">
    <name type="scientific">Solimonas fluminis</name>
    <dbReference type="NCBI Taxonomy" id="2086571"/>
    <lineage>
        <taxon>Bacteria</taxon>
        <taxon>Pseudomonadati</taxon>
        <taxon>Pseudomonadota</taxon>
        <taxon>Gammaproteobacteria</taxon>
        <taxon>Nevskiales</taxon>
        <taxon>Nevskiaceae</taxon>
        <taxon>Solimonas</taxon>
    </lineage>
</organism>
<comment type="caution">
    <text evidence="1">The sequence shown here is derived from an EMBL/GenBank/DDBJ whole genome shotgun (WGS) entry which is preliminary data.</text>
</comment>
<name>A0A2S5TFX4_9GAMM</name>
<accession>A0A2S5TFX4</accession>
<evidence type="ECO:0000313" key="2">
    <source>
        <dbReference type="Proteomes" id="UP000238220"/>
    </source>
</evidence>
<dbReference type="AlphaFoldDB" id="A0A2S5TFX4"/>
<dbReference type="OrthoDB" id="8906462at2"/>
<proteinExistence type="predicted"/>
<evidence type="ECO:0000313" key="1">
    <source>
        <dbReference type="EMBL" id="PPE73880.1"/>
    </source>
</evidence>